<dbReference type="Pfam" id="PF04972">
    <property type="entry name" value="BON"/>
    <property type="match status" value="1"/>
</dbReference>
<keyword evidence="3" id="KW-1185">Reference proteome</keyword>
<proteinExistence type="predicted"/>
<dbReference type="PANTHER" id="PTHR34606">
    <property type="entry name" value="BON DOMAIN-CONTAINING PROTEIN"/>
    <property type="match status" value="1"/>
</dbReference>
<sequence>MQLTSISTSVLHQQIAKAIVHNPHLDSRRIKVRTNRGRVVLCGSTETYFEKQMAQEALRGIEGVTSIENELEVEWAALASPVPAYDQ</sequence>
<dbReference type="AlphaFoldDB" id="A0A5B9PCV8"/>
<dbReference type="OrthoDB" id="291621at2"/>
<accession>A0A5B9PCV8</accession>
<dbReference type="RefSeq" id="WP_084417136.1">
    <property type="nucleotide sequence ID" value="NZ_CP042912.1"/>
</dbReference>
<evidence type="ECO:0000259" key="1">
    <source>
        <dbReference type="PROSITE" id="PS50914"/>
    </source>
</evidence>
<organism evidence="2 3">
    <name type="scientific">Mariniblastus fucicola</name>
    <dbReference type="NCBI Taxonomy" id="980251"/>
    <lineage>
        <taxon>Bacteria</taxon>
        <taxon>Pseudomonadati</taxon>
        <taxon>Planctomycetota</taxon>
        <taxon>Planctomycetia</taxon>
        <taxon>Pirellulales</taxon>
        <taxon>Pirellulaceae</taxon>
        <taxon>Mariniblastus</taxon>
    </lineage>
</organism>
<dbReference type="PANTHER" id="PTHR34606:SF15">
    <property type="entry name" value="BON DOMAIN-CONTAINING PROTEIN"/>
    <property type="match status" value="1"/>
</dbReference>
<dbReference type="InterPro" id="IPR007055">
    <property type="entry name" value="BON_dom"/>
</dbReference>
<dbReference type="KEGG" id="mff:MFFC18_40400"/>
<gene>
    <name evidence="2" type="ORF">MFFC18_40400</name>
</gene>
<evidence type="ECO:0000313" key="3">
    <source>
        <dbReference type="Proteomes" id="UP000322214"/>
    </source>
</evidence>
<evidence type="ECO:0000313" key="2">
    <source>
        <dbReference type="EMBL" id="QEG24124.1"/>
    </source>
</evidence>
<dbReference type="Proteomes" id="UP000322214">
    <property type="component" value="Chromosome"/>
</dbReference>
<dbReference type="PROSITE" id="PS50914">
    <property type="entry name" value="BON"/>
    <property type="match status" value="1"/>
</dbReference>
<feature type="domain" description="BON" evidence="1">
    <location>
        <begin position="7"/>
        <end position="75"/>
    </location>
</feature>
<name>A0A5B9PCV8_9BACT</name>
<dbReference type="STRING" id="980251.GCA_001642875_02230"/>
<reference evidence="2 3" key="1">
    <citation type="submission" date="2019-08" db="EMBL/GenBank/DDBJ databases">
        <title>Deep-cultivation of Planctomycetes and their phenomic and genomic characterization uncovers novel biology.</title>
        <authorList>
            <person name="Wiegand S."/>
            <person name="Jogler M."/>
            <person name="Boedeker C."/>
            <person name="Pinto D."/>
            <person name="Vollmers J."/>
            <person name="Rivas-Marin E."/>
            <person name="Kohn T."/>
            <person name="Peeters S.H."/>
            <person name="Heuer A."/>
            <person name="Rast P."/>
            <person name="Oberbeckmann S."/>
            <person name="Bunk B."/>
            <person name="Jeske O."/>
            <person name="Meyerdierks A."/>
            <person name="Storesund J.E."/>
            <person name="Kallscheuer N."/>
            <person name="Luecker S."/>
            <person name="Lage O.M."/>
            <person name="Pohl T."/>
            <person name="Merkel B.J."/>
            <person name="Hornburger P."/>
            <person name="Mueller R.-W."/>
            <person name="Bruemmer F."/>
            <person name="Labrenz M."/>
            <person name="Spormann A.M."/>
            <person name="Op den Camp H."/>
            <person name="Overmann J."/>
            <person name="Amann R."/>
            <person name="Jetten M.S.M."/>
            <person name="Mascher T."/>
            <person name="Medema M.H."/>
            <person name="Devos D.P."/>
            <person name="Kaster A.-K."/>
            <person name="Ovreas L."/>
            <person name="Rohde M."/>
            <person name="Galperin M.Y."/>
            <person name="Jogler C."/>
        </authorList>
    </citation>
    <scope>NUCLEOTIDE SEQUENCE [LARGE SCALE GENOMIC DNA]</scope>
    <source>
        <strain evidence="2 3">FC18</strain>
    </source>
</reference>
<protein>
    <submittedName>
        <fullName evidence="2">Periplasmic protein</fullName>
    </submittedName>
</protein>
<dbReference type="InterPro" id="IPR051686">
    <property type="entry name" value="Lipoprotein_DolP"/>
</dbReference>
<dbReference type="Gene3D" id="3.30.1340.30">
    <property type="match status" value="1"/>
</dbReference>
<dbReference type="EMBL" id="CP042912">
    <property type="protein sequence ID" value="QEG24124.1"/>
    <property type="molecule type" value="Genomic_DNA"/>
</dbReference>